<dbReference type="Pfam" id="PF10312">
    <property type="entry name" value="Cactin_mid"/>
    <property type="match status" value="1"/>
</dbReference>
<evidence type="ECO:0000259" key="6">
    <source>
        <dbReference type="Pfam" id="PF10312"/>
    </source>
</evidence>
<feature type="domain" description="Splicing factor cactin central" evidence="6">
    <location>
        <begin position="98"/>
        <end position="298"/>
    </location>
</feature>
<dbReference type="PANTHER" id="PTHR21737">
    <property type="entry name" value="POLYGLUTAMINE BINDING PROTEIN 1/MARVEL MEMBRANE-ASSOCIATING DOMAIN CONTAINING 3"/>
    <property type="match status" value="1"/>
</dbReference>
<name>A0A7S4A4M7_9STRA</name>
<organism evidence="7">
    <name type="scientific">Pelagomonas calceolata</name>
    <dbReference type="NCBI Taxonomy" id="35677"/>
    <lineage>
        <taxon>Eukaryota</taxon>
        <taxon>Sar</taxon>
        <taxon>Stramenopiles</taxon>
        <taxon>Ochrophyta</taxon>
        <taxon>Pelagophyceae</taxon>
        <taxon>Pelagomonadales</taxon>
        <taxon>Pelagomonadaceae</taxon>
        <taxon>Pelagomonas</taxon>
    </lineage>
</organism>
<keyword evidence="3" id="KW-0175">Coiled coil</keyword>
<feature type="domain" description="Splicing factor Cactin C-terminal" evidence="5">
    <location>
        <begin position="375"/>
        <end position="494"/>
    </location>
</feature>
<dbReference type="Pfam" id="PF09732">
    <property type="entry name" value="CactinC_cactus"/>
    <property type="match status" value="1"/>
</dbReference>
<dbReference type="PANTHER" id="PTHR21737:SF4">
    <property type="entry name" value="SPLICING FACTOR CACTIN"/>
    <property type="match status" value="1"/>
</dbReference>
<dbReference type="GO" id="GO:0005681">
    <property type="term" value="C:spliceosomal complex"/>
    <property type="evidence" value="ECO:0007669"/>
    <property type="project" value="TreeGrafter"/>
</dbReference>
<evidence type="ECO:0000313" key="9">
    <source>
        <dbReference type="Proteomes" id="UP000789595"/>
    </source>
</evidence>
<gene>
    <name evidence="7" type="ORF">PCAL00307_LOCUS18825</name>
    <name evidence="8" type="ORF">PECAL_3P10670</name>
</gene>
<reference evidence="8" key="2">
    <citation type="submission" date="2021-11" db="EMBL/GenBank/DDBJ databases">
        <authorList>
            <consortium name="Genoscope - CEA"/>
            <person name="William W."/>
        </authorList>
    </citation>
    <scope>NUCLEOTIDE SEQUENCE</scope>
</reference>
<evidence type="ECO:0000313" key="7">
    <source>
        <dbReference type="EMBL" id="CAE0703378.1"/>
    </source>
</evidence>
<protein>
    <recommendedName>
        <fullName evidence="2">Splicing factor Cactin</fullName>
    </recommendedName>
</protein>
<evidence type="ECO:0000259" key="5">
    <source>
        <dbReference type="Pfam" id="PF09732"/>
    </source>
</evidence>
<dbReference type="EMBL" id="HBIW01021817">
    <property type="protein sequence ID" value="CAE0703378.1"/>
    <property type="molecule type" value="Transcribed_RNA"/>
</dbReference>
<dbReference type="OrthoDB" id="265955at2759"/>
<evidence type="ECO:0000256" key="2">
    <source>
        <dbReference type="ARBA" id="ARBA00034534"/>
    </source>
</evidence>
<proteinExistence type="inferred from homology"/>
<evidence type="ECO:0000256" key="4">
    <source>
        <dbReference type="SAM" id="MobiDB-lite"/>
    </source>
</evidence>
<feature type="region of interest" description="Disordered" evidence="4">
    <location>
        <begin position="1"/>
        <end position="71"/>
    </location>
</feature>
<feature type="compositionally biased region" description="Basic residues" evidence="4">
    <location>
        <begin position="1"/>
        <end position="22"/>
    </location>
</feature>
<dbReference type="InterPro" id="IPR018816">
    <property type="entry name" value="Cactin_central"/>
</dbReference>
<feature type="coiled-coil region" evidence="3">
    <location>
        <begin position="72"/>
        <end position="102"/>
    </location>
</feature>
<dbReference type="GO" id="GO:0045292">
    <property type="term" value="P:mRNA cis splicing, via spliceosome"/>
    <property type="evidence" value="ECO:0007669"/>
    <property type="project" value="TreeGrafter"/>
</dbReference>
<evidence type="ECO:0000313" key="8">
    <source>
        <dbReference type="EMBL" id="CAH0371139.1"/>
    </source>
</evidence>
<dbReference type="Proteomes" id="UP000789595">
    <property type="component" value="Unassembled WGS sequence"/>
</dbReference>
<keyword evidence="9" id="KW-1185">Reference proteome</keyword>
<feature type="compositionally biased region" description="Basic and acidic residues" evidence="4">
    <location>
        <begin position="61"/>
        <end position="71"/>
    </location>
</feature>
<sequence>MSDRKEKKHKKKKHKKDKKPRLHERVGYTDDDNPFGDRDLGATFVWKKKEDQSKRKKRPPPSRDEEDRIEEIEKVRRRRDAREAELAEMERLRDEERRLRDAEQFEDWQAKEEDFHRDQTRLRSLLRLAGGRSRPVDRLARNVLLVELGEKAMKGDEEDYSAAQRCEGDALRALADLDVEVQPPARVLEGLSRGQLEEISTDAREYAAREGSDGKWRDFWRALLVLIDDALEGSDGRALGAVSGDVQSLLRGKTRAELEQTAASARQRAEVAQDDAYWRAVARAADRAAATRTLDDAHSELLQRQLVILKWRTEKLRQDPEAANRLRTQETPVVARGDVDVNGDELRAREVSRGFADDEEQMLASSEVETANVQGLRKPRYLNRIKTGYEWNKYNQAHYTPEEPPPKTVQGYKFNIFYPDLVDPSKPPIYKLEACPGSDDFAILRFKAGPPYRDVAFKIVNQQWESQPKRGFRCVFERGILTLAFNFKRWRYRR</sequence>
<dbReference type="SMART" id="SM01050">
    <property type="entry name" value="CactinC_cactus"/>
    <property type="match status" value="1"/>
</dbReference>
<dbReference type="AlphaFoldDB" id="A0A7S4A4M7"/>
<dbReference type="GO" id="GO:0005737">
    <property type="term" value="C:cytoplasm"/>
    <property type="evidence" value="ECO:0007669"/>
    <property type="project" value="TreeGrafter"/>
</dbReference>
<accession>A0A7S4A4M7</accession>
<evidence type="ECO:0000256" key="3">
    <source>
        <dbReference type="SAM" id="Coils"/>
    </source>
</evidence>
<reference evidence="7" key="1">
    <citation type="submission" date="2021-01" db="EMBL/GenBank/DDBJ databases">
        <authorList>
            <person name="Corre E."/>
            <person name="Pelletier E."/>
            <person name="Niang G."/>
            <person name="Scheremetjew M."/>
            <person name="Finn R."/>
            <person name="Kale V."/>
            <person name="Holt S."/>
            <person name="Cochrane G."/>
            <person name="Meng A."/>
            <person name="Brown T."/>
            <person name="Cohen L."/>
        </authorList>
    </citation>
    <scope>NUCLEOTIDE SEQUENCE</scope>
    <source>
        <strain evidence="7">CCMP1756</strain>
    </source>
</reference>
<evidence type="ECO:0000256" key="1">
    <source>
        <dbReference type="ARBA" id="ARBA00006895"/>
    </source>
</evidence>
<dbReference type="EMBL" id="CAKKNE010000003">
    <property type="protein sequence ID" value="CAH0371139.1"/>
    <property type="molecule type" value="Genomic_DNA"/>
</dbReference>
<dbReference type="InterPro" id="IPR019134">
    <property type="entry name" value="Cactin_C"/>
</dbReference>
<comment type="similarity">
    <text evidence="1">Belongs to the CACTIN family.</text>
</comment>